<feature type="domain" description="VIT" evidence="2">
    <location>
        <begin position="448"/>
        <end position="576"/>
    </location>
</feature>
<dbReference type="EMBL" id="JAJNEC010000008">
    <property type="protein sequence ID" value="MCD2426157.1"/>
    <property type="molecule type" value="Genomic_DNA"/>
</dbReference>
<keyword evidence="1" id="KW-0472">Membrane</keyword>
<protein>
    <submittedName>
        <fullName evidence="3">MSEP-CTERM sorting domain-containing protein</fullName>
    </submittedName>
</protein>
<evidence type="ECO:0000256" key="1">
    <source>
        <dbReference type="SAM" id="Phobius"/>
    </source>
</evidence>
<evidence type="ECO:0000313" key="4">
    <source>
        <dbReference type="Proteomes" id="UP001199816"/>
    </source>
</evidence>
<proteinExistence type="predicted"/>
<accession>A0ABS8PYL3</accession>
<feature type="transmembrane region" description="Helical" evidence="1">
    <location>
        <begin position="112"/>
        <end position="135"/>
    </location>
</feature>
<dbReference type="InterPro" id="IPR013694">
    <property type="entry name" value="VIT"/>
</dbReference>
<feature type="transmembrane region" description="Helical" evidence="1">
    <location>
        <begin position="147"/>
        <end position="166"/>
    </location>
</feature>
<keyword evidence="1" id="KW-0812">Transmembrane</keyword>
<comment type="caution">
    <text evidence="3">The sequence shown here is derived from an EMBL/GenBank/DDBJ whole genome shotgun (WGS) entry which is preliminary data.</text>
</comment>
<feature type="transmembrane region" description="Helical" evidence="1">
    <location>
        <begin position="46"/>
        <end position="64"/>
    </location>
</feature>
<dbReference type="NCBIfam" id="TIGR04286">
    <property type="entry name" value="MSEP-CTERM"/>
    <property type="match status" value="1"/>
</dbReference>
<feature type="transmembrane region" description="Helical" evidence="1">
    <location>
        <begin position="895"/>
        <end position="913"/>
    </location>
</feature>
<dbReference type="Proteomes" id="UP001199816">
    <property type="component" value="Unassembled WGS sequence"/>
</dbReference>
<keyword evidence="4" id="KW-1185">Reference proteome</keyword>
<feature type="transmembrane region" description="Helical" evidence="1">
    <location>
        <begin position="298"/>
        <end position="321"/>
    </location>
</feature>
<feature type="transmembrane region" description="Helical" evidence="1">
    <location>
        <begin position="342"/>
        <end position="363"/>
    </location>
</feature>
<organism evidence="3 4">
    <name type="scientific">Niabella pedocola</name>
    <dbReference type="NCBI Taxonomy" id="1752077"/>
    <lineage>
        <taxon>Bacteria</taxon>
        <taxon>Pseudomonadati</taxon>
        <taxon>Bacteroidota</taxon>
        <taxon>Chitinophagia</taxon>
        <taxon>Chitinophagales</taxon>
        <taxon>Chitinophagaceae</taxon>
        <taxon>Niabella</taxon>
    </lineage>
</organism>
<feature type="transmembrane region" description="Helical" evidence="1">
    <location>
        <begin position="272"/>
        <end position="292"/>
    </location>
</feature>
<dbReference type="Pfam" id="PF08487">
    <property type="entry name" value="VIT"/>
    <property type="match status" value="1"/>
</dbReference>
<evidence type="ECO:0000313" key="3">
    <source>
        <dbReference type="EMBL" id="MCD2426157.1"/>
    </source>
</evidence>
<evidence type="ECO:0000259" key="2">
    <source>
        <dbReference type="PROSITE" id="PS51468"/>
    </source>
</evidence>
<reference evidence="3 4" key="1">
    <citation type="submission" date="2021-11" db="EMBL/GenBank/DDBJ databases">
        <title>Genomic of Niabella pedocola.</title>
        <authorList>
            <person name="Wu T."/>
        </authorList>
    </citation>
    <scope>NUCLEOTIDE SEQUENCE [LARGE SCALE GENOMIC DNA]</scope>
    <source>
        <strain evidence="3 4">JCM 31011</strain>
    </source>
</reference>
<dbReference type="InterPro" id="IPR027550">
    <property type="entry name" value="MSEP-CTERM"/>
</dbReference>
<dbReference type="RefSeq" id="WP_231008745.1">
    <property type="nucleotide sequence ID" value="NZ_JAJNEC010000008.1"/>
</dbReference>
<feature type="transmembrane region" description="Helical" evidence="1">
    <location>
        <begin position="218"/>
        <end position="235"/>
    </location>
</feature>
<feature type="transmembrane region" description="Helical" evidence="1">
    <location>
        <begin position="9"/>
        <end position="26"/>
    </location>
</feature>
<keyword evidence="1" id="KW-1133">Transmembrane helix</keyword>
<dbReference type="PROSITE" id="PS51468">
    <property type="entry name" value="VIT"/>
    <property type="match status" value="1"/>
</dbReference>
<sequence>MRTLLSPKWVLLINTLPVILLSILYVKDYNVIHSLLDAHSRSFWHSYGLLLTLLTLINTAYCITAARRKKLLTLSYGCASLLVYLAFSYFYLYHATILFPPQLPNWMVSGITALYTGTFLMPTMVHALIIVMIYCTRHIQKRNAWPSFGAAIAAPSLAYLFIQALLPTWSRNTSGNRMIEHAINVIYIALVVIFLFFLFRFLYILLCKKEKWFLTTRTIWFFLIGILFPVIGLCVNKKENNFFGNFSDPWFFILAILNGVLLCLPETGSRRYLLFLFSGRCFTLCYTLYFFFVFLPFLPLSVIAIIAYGAGFLMLTPPALFCIHIHKLMQQYKALQQECSWLAIKGIALFMIIPVILFSSLVYERINLHKALEYVYNPDLSKTYSISSNTLSATLNAIDKNRRPDPLAITGEAQPYLSSFYNWAVLDNLSLTETKSHQLRQIFLGDSSMHVSKATLNRSAVLTNLTADSHYDSNAGAWLSTVAIELSNTTTATGEYETSIRLPAGCFVSNYYLYVGNRKEQGILAEKRTAQWVFNQIRNERRDPGILYYKNPDELTLKVFPFTSKEIRKTGIEFLHKDPVTLTIDGHTIQLGDIAAPPPLLPAAAMGPIYLTASEKKRLPRVFRKPYYHFLVDVSAASAPYIRQQAKTVDSLITILGLPARRGQVSLVNSQVHTFKTGGQWKNMLHHMHRDGGFFLERALQQSLTQAYLSNKTQYPVFIVVTNHLTQAILNPERKALAFSFPEKGNYFVAAGTEKVMAFSLLDNTPDTLSNGIHRNTAPVLAYPDLTRPTDYLNTDDTPAIIINKDHTTNDHPFKKDWASALALYANTQQMQRYPILQKKGWLQDVRHSFQSGILTPNTAYIVVENEAQKSALYQKQKEVIAGNKNLDVDDESSAMSEPGLLVLFLFLLLLLLRNRSKLRYAFSQSNSTKQFHHEKI</sequence>
<gene>
    <name evidence="3" type="ORF">LQ567_25455</name>
</gene>
<feature type="transmembrane region" description="Helical" evidence="1">
    <location>
        <begin position="71"/>
        <end position="92"/>
    </location>
</feature>
<name>A0ABS8PYL3_9BACT</name>
<feature type="transmembrane region" description="Helical" evidence="1">
    <location>
        <begin position="247"/>
        <end position="265"/>
    </location>
</feature>
<feature type="transmembrane region" description="Helical" evidence="1">
    <location>
        <begin position="186"/>
        <end position="206"/>
    </location>
</feature>